<dbReference type="InterPro" id="IPR017582">
    <property type="entry name" value="SelU"/>
</dbReference>
<dbReference type="GO" id="GO:0043828">
    <property type="term" value="F:tRNA 2-selenouridine synthase activity"/>
    <property type="evidence" value="ECO:0007669"/>
    <property type="project" value="InterPro"/>
</dbReference>
<dbReference type="PANTHER" id="PTHR30401:SF0">
    <property type="entry name" value="TRNA 2-SELENOURIDINE SYNTHASE"/>
    <property type="match status" value="1"/>
</dbReference>
<dbReference type="NCBIfam" id="NF008750">
    <property type="entry name" value="PRK11784.1-2"/>
    <property type="match status" value="1"/>
</dbReference>
<evidence type="ECO:0000259" key="2">
    <source>
        <dbReference type="PROSITE" id="PS50206"/>
    </source>
</evidence>
<proteinExistence type="predicted"/>
<dbReference type="Proteomes" id="UP000481033">
    <property type="component" value="Unassembled WGS sequence"/>
</dbReference>
<evidence type="ECO:0000256" key="1">
    <source>
        <dbReference type="ARBA" id="ARBA00023266"/>
    </source>
</evidence>
<dbReference type="PANTHER" id="PTHR30401">
    <property type="entry name" value="TRNA 2-SELENOURIDINE SYNTHASE"/>
    <property type="match status" value="1"/>
</dbReference>
<organism evidence="3 4">
    <name type="scientific">Adonisia turfae CCMR0081</name>
    <dbReference type="NCBI Taxonomy" id="2292702"/>
    <lineage>
        <taxon>Bacteria</taxon>
        <taxon>Bacillati</taxon>
        <taxon>Cyanobacteriota</taxon>
        <taxon>Adonisia</taxon>
        <taxon>Adonisia turfae</taxon>
    </lineage>
</organism>
<dbReference type="PROSITE" id="PS50206">
    <property type="entry name" value="RHODANESE_3"/>
    <property type="match status" value="1"/>
</dbReference>
<accession>A0A6M0RUI3</accession>
<dbReference type="InterPro" id="IPR058840">
    <property type="entry name" value="AAA_SelU"/>
</dbReference>
<dbReference type="NCBIfam" id="NF008752">
    <property type="entry name" value="PRK11784.1-4"/>
    <property type="match status" value="1"/>
</dbReference>
<dbReference type="GO" id="GO:0002098">
    <property type="term" value="P:tRNA wobble uridine modification"/>
    <property type="evidence" value="ECO:0007669"/>
    <property type="project" value="InterPro"/>
</dbReference>
<gene>
    <name evidence="3" type="primary">mnmH</name>
    <name evidence="3" type="ORF">DXZ20_30130</name>
</gene>
<evidence type="ECO:0000313" key="4">
    <source>
        <dbReference type="Proteomes" id="UP000481033"/>
    </source>
</evidence>
<dbReference type="SUPFAM" id="SSF52821">
    <property type="entry name" value="Rhodanese/Cell cycle control phosphatase"/>
    <property type="match status" value="1"/>
</dbReference>
<dbReference type="InterPro" id="IPR001763">
    <property type="entry name" value="Rhodanese-like_dom"/>
</dbReference>
<dbReference type="AlphaFoldDB" id="A0A6M0RUI3"/>
<comment type="caution">
    <text evidence="3">The sequence shown here is derived from an EMBL/GenBank/DDBJ whole genome shotgun (WGS) entry which is preliminary data.</text>
</comment>
<name>A0A6M0RUI3_9CYAN</name>
<feature type="domain" description="Rhodanese" evidence="2">
    <location>
        <begin position="47"/>
        <end position="162"/>
    </location>
</feature>
<sequence length="373" mass="41728">MLSLLWRDKRLLQSEGEILRGFICFFSNYVVTQLLPISDFWQAPGPILDVRSPGEYAQGHLPEALSFPLFSDEERAQVGTCYKQQGQETAVELGLELVAPKMVGLVKQAKALAPERQVRVHCWRGGMRSGSVGWLLETSGLEVKLLKGGYKAFRHWVRTTLATPRTLIVVGGMTGTGKTDILHALRKLGEQVLDLEGLANHRGSSYGALMLPPQPSTEQFENLIAEQWATFNPQRPVWVEAESRRVGTCRVPEEIVDQMEAAPTLEVVRSEAERLAILVDVYGQANLDELTAATERLRKRLGGLRTQEAVQHIKKGELAAAAAIILTYYDRTYRHDLVRRGQEIPKIDIAEMSVLQAAQHLLGQVNHWGWYNS</sequence>
<dbReference type="SMART" id="SM00450">
    <property type="entry name" value="RHOD"/>
    <property type="match status" value="1"/>
</dbReference>
<dbReference type="EMBL" id="QXHD01000004">
    <property type="protein sequence ID" value="NEZ59826.1"/>
    <property type="molecule type" value="Genomic_DNA"/>
</dbReference>
<evidence type="ECO:0000313" key="3">
    <source>
        <dbReference type="EMBL" id="NEZ59826.1"/>
    </source>
</evidence>
<dbReference type="InterPro" id="IPR036873">
    <property type="entry name" value="Rhodanese-like_dom_sf"/>
</dbReference>
<keyword evidence="1" id="KW-0711">Selenium</keyword>
<dbReference type="CDD" id="cd01520">
    <property type="entry name" value="RHOD_YbbB"/>
    <property type="match status" value="1"/>
</dbReference>
<keyword evidence="4" id="KW-1185">Reference proteome</keyword>
<dbReference type="Gene3D" id="3.40.250.10">
    <property type="entry name" value="Rhodanese-like domain"/>
    <property type="match status" value="1"/>
</dbReference>
<protein>
    <submittedName>
        <fullName evidence="3">tRNA 2-selenouridine(34) synthase MnmH</fullName>
    </submittedName>
</protein>
<reference evidence="3 4" key="1">
    <citation type="journal article" date="2020" name="Microb. Ecol.">
        <title>Ecogenomics of the Marine Benthic Filamentous Cyanobacterium Adonisia.</title>
        <authorList>
            <person name="Walter J.M."/>
            <person name="Coutinho F.H."/>
            <person name="Leomil L."/>
            <person name="Hargreaves P.I."/>
            <person name="Campeao M.E."/>
            <person name="Vieira V.V."/>
            <person name="Silva B.S."/>
            <person name="Fistarol G.O."/>
            <person name="Salomon P.S."/>
            <person name="Sawabe T."/>
            <person name="Mino S."/>
            <person name="Hosokawa M."/>
            <person name="Miyashita H."/>
            <person name="Maruyama F."/>
            <person name="van Verk M.C."/>
            <person name="Dutilh B.E."/>
            <person name="Thompson C.C."/>
            <person name="Thompson F.L."/>
        </authorList>
    </citation>
    <scope>NUCLEOTIDE SEQUENCE [LARGE SCALE GENOMIC DNA]</scope>
    <source>
        <strain evidence="3 4">CCMR0081</strain>
    </source>
</reference>
<dbReference type="Pfam" id="PF00581">
    <property type="entry name" value="Rhodanese"/>
    <property type="match status" value="1"/>
</dbReference>
<dbReference type="Pfam" id="PF26341">
    <property type="entry name" value="AAA_SelU"/>
    <property type="match status" value="1"/>
</dbReference>
<dbReference type="NCBIfam" id="TIGR03167">
    <property type="entry name" value="tRNA_sel_U_synt"/>
    <property type="match status" value="1"/>
</dbReference>